<dbReference type="InterPro" id="IPR002347">
    <property type="entry name" value="SDR_fam"/>
</dbReference>
<dbReference type="EC" id="1.1.1.69" evidence="3"/>
<dbReference type="EMBL" id="JACHEG010000011">
    <property type="protein sequence ID" value="MBB6165811.1"/>
    <property type="molecule type" value="Genomic_DNA"/>
</dbReference>
<dbReference type="PRINTS" id="PR00080">
    <property type="entry name" value="SDRFAMILY"/>
</dbReference>
<comment type="similarity">
    <text evidence="1">Belongs to the short-chain dehydrogenases/reductases (SDR) family.</text>
</comment>
<dbReference type="RefSeq" id="WP_183997389.1">
    <property type="nucleotide sequence ID" value="NZ_BMHW01000013.1"/>
</dbReference>
<evidence type="ECO:0000256" key="1">
    <source>
        <dbReference type="ARBA" id="ARBA00006484"/>
    </source>
</evidence>
<dbReference type="Gene3D" id="3.40.50.720">
    <property type="entry name" value="NAD(P)-binding Rossmann-like Domain"/>
    <property type="match status" value="1"/>
</dbReference>
<name>A0A7W9YBY9_9HYPH</name>
<dbReference type="GO" id="GO:0008874">
    <property type="term" value="F:gluconate 5-dehydrogenase activity"/>
    <property type="evidence" value="ECO:0007669"/>
    <property type="project" value="UniProtKB-EC"/>
</dbReference>
<dbReference type="Pfam" id="PF13561">
    <property type="entry name" value="adh_short_C2"/>
    <property type="match status" value="1"/>
</dbReference>
<keyword evidence="4" id="KW-1185">Reference proteome</keyword>
<dbReference type="SUPFAM" id="SSF51735">
    <property type="entry name" value="NAD(P)-binding Rossmann-fold domains"/>
    <property type="match status" value="1"/>
</dbReference>
<accession>A0A7W9YBY9</accession>
<comment type="caution">
    <text evidence="3">The sequence shown here is derived from an EMBL/GenBank/DDBJ whole genome shotgun (WGS) entry which is preliminary data.</text>
</comment>
<organism evidence="3 4">
    <name type="scientific">Rhizobium wenxiniae</name>
    <dbReference type="NCBI Taxonomy" id="1737357"/>
    <lineage>
        <taxon>Bacteria</taxon>
        <taxon>Pseudomonadati</taxon>
        <taxon>Pseudomonadota</taxon>
        <taxon>Alphaproteobacteria</taxon>
        <taxon>Hyphomicrobiales</taxon>
        <taxon>Rhizobiaceae</taxon>
        <taxon>Rhizobium/Agrobacterium group</taxon>
        <taxon>Rhizobium</taxon>
    </lineage>
</organism>
<reference evidence="3 4" key="1">
    <citation type="submission" date="2020-08" db="EMBL/GenBank/DDBJ databases">
        <title>Genomic Encyclopedia of Type Strains, Phase IV (KMG-IV): sequencing the most valuable type-strain genomes for metagenomic binning, comparative biology and taxonomic classification.</title>
        <authorList>
            <person name="Goeker M."/>
        </authorList>
    </citation>
    <scope>NUCLEOTIDE SEQUENCE [LARGE SCALE GENOMIC DNA]</scope>
    <source>
        <strain evidence="3 4">DSM 100734</strain>
    </source>
</reference>
<evidence type="ECO:0000313" key="4">
    <source>
        <dbReference type="Proteomes" id="UP000547879"/>
    </source>
</evidence>
<gene>
    <name evidence="3" type="ORF">HNQ72_005659</name>
</gene>
<dbReference type="PANTHER" id="PTHR43669:SF14">
    <property type="entry name" value="OXIDOREDUCTASE"/>
    <property type="match status" value="1"/>
</dbReference>
<evidence type="ECO:0000313" key="3">
    <source>
        <dbReference type="EMBL" id="MBB6165811.1"/>
    </source>
</evidence>
<dbReference type="PANTHER" id="PTHR43669">
    <property type="entry name" value="5-KETO-D-GLUCONATE 5-REDUCTASE"/>
    <property type="match status" value="1"/>
</dbReference>
<dbReference type="AlphaFoldDB" id="A0A7W9YBY9"/>
<dbReference type="Proteomes" id="UP000547879">
    <property type="component" value="Unassembled WGS sequence"/>
</dbReference>
<evidence type="ECO:0000256" key="2">
    <source>
        <dbReference type="ARBA" id="ARBA00023002"/>
    </source>
</evidence>
<sequence>MTTKMFDLTGKTALVTGSARGIGNAIARGLGDAGAAIILSDINAEGLGKAAAEARKDGYTVHEAVLDVTDEESVAAAFAKFDEQGLHVDILVNNAGIQIRGPLLDFPAGDFRKVIDTNLTSAFLVGREAARRMVKNGGGKIVNIGSLTSEQARVTTAPYTAAKGGIRLLTKAMTAEWAEHNIQINAIGPGYLITDMTKPLVEDEKFDSWVKQRTPARKWGVPADLVGTAVFLSSDASSFVNGQLIFVDGGIMAVY</sequence>
<keyword evidence="2 3" id="KW-0560">Oxidoreductase</keyword>
<proteinExistence type="inferred from homology"/>
<dbReference type="PRINTS" id="PR00081">
    <property type="entry name" value="GDHRDH"/>
</dbReference>
<dbReference type="InterPro" id="IPR036291">
    <property type="entry name" value="NAD(P)-bd_dom_sf"/>
</dbReference>
<dbReference type="FunFam" id="3.40.50.720:FF:000084">
    <property type="entry name" value="Short-chain dehydrogenase reductase"/>
    <property type="match status" value="1"/>
</dbReference>
<protein>
    <submittedName>
        <fullName evidence="3">Gluconate 5-dehydrogenase</fullName>
        <ecNumber evidence="3">1.1.1.69</ecNumber>
    </submittedName>
</protein>